<sequence length="186" mass="21131">MIGSDYNSLVCNPEDEITYSNYGDAAAAVILEMTEEDTGFIDSIYFTNSVSRKNIMYPENGLSNALQDRSDGKYIKWIPFDGTESMPYVYESFEKLMGRYNLMPNDIGAYCLSQFALANIKLIQNKFDIDDEKIVYVGDRFGYTGTSSPFLALHEGIKSGRIKRGDHLIFWTIGAGYQIITMLYKY</sequence>
<dbReference type="OrthoDB" id="1704808at2"/>
<proteinExistence type="predicted"/>
<dbReference type="GO" id="GO:0006633">
    <property type="term" value="P:fatty acid biosynthetic process"/>
    <property type="evidence" value="ECO:0007669"/>
    <property type="project" value="InterPro"/>
</dbReference>
<evidence type="ECO:0000313" key="5">
    <source>
        <dbReference type="EMBL" id="PLR82800.1"/>
    </source>
</evidence>
<dbReference type="EMBL" id="PGVD01000028">
    <property type="protein sequence ID" value="PLR97195.1"/>
    <property type="molecule type" value="Genomic_DNA"/>
</dbReference>
<dbReference type="RefSeq" id="WP_101577216.1">
    <property type="nucleotide sequence ID" value="NZ_PGVA01000024.1"/>
</dbReference>
<dbReference type="GO" id="GO:0044550">
    <property type="term" value="P:secondary metabolite biosynthetic process"/>
    <property type="evidence" value="ECO:0007669"/>
    <property type="project" value="TreeGrafter"/>
</dbReference>
<gene>
    <name evidence="5" type="ORF">CU635_09930</name>
    <name evidence="6" type="ORF">CVD25_11265</name>
</gene>
<protein>
    <recommendedName>
        <fullName evidence="9">Beta-ketoacyl-[acyl-carrier-protein] synthase III C-terminal domain-containing protein</fullName>
    </recommendedName>
</protein>
<comment type="caution">
    <text evidence="5">The sequence shown here is derived from an EMBL/GenBank/DDBJ whole genome shotgun (WGS) entry which is preliminary data.</text>
</comment>
<dbReference type="Proteomes" id="UP000234951">
    <property type="component" value="Unassembled WGS sequence"/>
</dbReference>
<dbReference type="PANTHER" id="PTHR34069">
    <property type="entry name" value="3-OXOACYL-[ACYL-CARRIER-PROTEIN] SYNTHASE 3"/>
    <property type="match status" value="1"/>
</dbReference>
<reference evidence="6 8" key="2">
    <citation type="submission" date="2017-12" db="EMBL/GenBank/DDBJ databases">
        <title>Comparative Functional Genomics of Dry Heat Resistant strains isolated from the Viking Spacecraft.</title>
        <authorList>
            <person name="Seuylemezian A."/>
            <person name="Cooper K."/>
            <person name="Vaishampayan P."/>
        </authorList>
    </citation>
    <scope>NUCLEOTIDE SEQUENCE [LARGE SCALE GENOMIC DNA]</scope>
    <source>
        <strain evidence="6 8">ATCC 29669</strain>
    </source>
</reference>
<dbReference type="EMBL" id="PGVA01000024">
    <property type="protein sequence ID" value="PLR82800.1"/>
    <property type="molecule type" value="Genomic_DNA"/>
</dbReference>
<name>A0A2N5GLR0_9BACI</name>
<dbReference type="InterPro" id="IPR013747">
    <property type="entry name" value="ACP_syn_III_C"/>
</dbReference>
<keyword evidence="1" id="KW-0808">Transferase</keyword>
<keyword evidence="8" id="KW-1185">Reference proteome</keyword>
<evidence type="ECO:0000259" key="3">
    <source>
        <dbReference type="Pfam" id="PF08541"/>
    </source>
</evidence>
<dbReference type="Pfam" id="PF08545">
    <property type="entry name" value="ACP_syn_III"/>
    <property type="match status" value="1"/>
</dbReference>
<evidence type="ECO:0000256" key="1">
    <source>
        <dbReference type="ARBA" id="ARBA00022679"/>
    </source>
</evidence>
<dbReference type="InterPro" id="IPR013751">
    <property type="entry name" value="ACP_syn_III_N"/>
</dbReference>
<dbReference type="AlphaFoldDB" id="A0A2N5GLR0"/>
<evidence type="ECO:0000313" key="6">
    <source>
        <dbReference type="EMBL" id="PLR97195.1"/>
    </source>
</evidence>
<dbReference type="GO" id="GO:0004315">
    <property type="term" value="F:3-oxoacyl-[acyl-carrier-protein] synthase activity"/>
    <property type="evidence" value="ECO:0007669"/>
    <property type="project" value="InterPro"/>
</dbReference>
<dbReference type="Proteomes" id="UP000235114">
    <property type="component" value="Unassembled WGS sequence"/>
</dbReference>
<feature type="domain" description="Beta-ketoacyl-[acyl-carrier-protein] synthase III C-terminal" evidence="3">
    <location>
        <begin position="100"/>
        <end position="185"/>
    </location>
</feature>
<dbReference type="Gene3D" id="3.40.47.10">
    <property type="match status" value="1"/>
</dbReference>
<evidence type="ECO:0000313" key="7">
    <source>
        <dbReference type="Proteomes" id="UP000234951"/>
    </source>
</evidence>
<dbReference type="Pfam" id="PF08541">
    <property type="entry name" value="ACP_syn_III_C"/>
    <property type="match status" value="1"/>
</dbReference>
<evidence type="ECO:0000313" key="8">
    <source>
        <dbReference type="Proteomes" id="UP000235114"/>
    </source>
</evidence>
<evidence type="ECO:0000259" key="4">
    <source>
        <dbReference type="Pfam" id="PF08545"/>
    </source>
</evidence>
<evidence type="ECO:0000256" key="2">
    <source>
        <dbReference type="ARBA" id="ARBA00023315"/>
    </source>
</evidence>
<evidence type="ECO:0008006" key="9">
    <source>
        <dbReference type="Google" id="ProtNLM"/>
    </source>
</evidence>
<feature type="domain" description="Beta-ketoacyl-[acyl-carrier-protein] synthase III N-terminal" evidence="4">
    <location>
        <begin position="1"/>
        <end position="45"/>
    </location>
</feature>
<accession>A0A2N5GLR0</accession>
<dbReference type="PANTHER" id="PTHR34069:SF2">
    <property type="entry name" value="BETA-KETOACYL-[ACYL-CARRIER-PROTEIN] SYNTHASE III"/>
    <property type="match status" value="1"/>
</dbReference>
<dbReference type="SUPFAM" id="SSF53901">
    <property type="entry name" value="Thiolase-like"/>
    <property type="match status" value="1"/>
</dbReference>
<keyword evidence="2" id="KW-0012">Acyltransferase</keyword>
<dbReference type="InterPro" id="IPR016039">
    <property type="entry name" value="Thiolase-like"/>
</dbReference>
<reference evidence="5 7" key="1">
    <citation type="submission" date="2017-11" db="EMBL/GenBank/DDBJ databases">
        <title>Comparitive Functional Genomics of Dry Heat Resistant strains isolated from the Viking Spacecraft.</title>
        <authorList>
            <person name="Seuylemezian A."/>
            <person name="Cooper K."/>
            <person name="Vaishampayan P."/>
        </authorList>
    </citation>
    <scope>NUCLEOTIDE SEQUENCE [LARGE SCALE GENOMIC DNA]</scope>
    <source>
        <strain evidence="5 7">M4.6</strain>
    </source>
</reference>
<organism evidence="5 7">
    <name type="scientific">Bacillus canaveralius</name>
    <dbReference type="NCBI Taxonomy" id="1403243"/>
    <lineage>
        <taxon>Bacteria</taxon>
        <taxon>Bacillati</taxon>
        <taxon>Bacillota</taxon>
        <taxon>Bacilli</taxon>
        <taxon>Bacillales</taxon>
        <taxon>Bacillaceae</taxon>
        <taxon>Bacillus</taxon>
    </lineage>
</organism>